<dbReference type="GO" id="GO:0001228">
    <property type="term" value="F:DNA-binding transcription activator activity, RNA polymerase II-specific"/>
    <property type="evidence" value="ECO:0007669"/>
    <property type="project" value="TreeGrafter"/>
</dbReference>
<dbReference type="EMBL" id="ML993579">
    <property type="protein sequence ID" value="KAF2174072.1"/>
    <property type="molecule type" value="Genomic_DNA"/>
</dbReference>
<protein>
    <recommendedName>
        <fullName evidence="3">Transcription factor domain-containing protein</fullName>
    </recommendedName>
</protein>
<accession>A0A6A6D762</accession>
<organism evidence="1 2">
    <name type="scientific">Zasmidium cellare ATCC 36951</name>
    <dbReference type="NCBI Taxonomy" id="1080233"/>
    <lineage>
        <taxon>Eukaryota</taxon>
        <taxon>Fungi</taxon>
        <taxon>Dikarya</taxon>
        <taxon>Ascomycota</taxon>
        <taxon>Pezizomycotina</taxon>
        <taxon>Dothideomycetes</taxon>
        <taxon>Dothideomycetidae</taxon>
        <taxon>Mycosphaerellales</taxon>
        <taxon>Mycosphaerellaceae</taxon>
        <taxon>Zasmidium</taxon>
    </lineage>
</organism>
<keyword evidence="2" id="KW-1185">Reference proteome</keyword>
<evidence type="ECO:0000313" key="1">
    <source>
        <dbReference type="EMBL" id="KAF2174072.1"/>
    </source>
</evidence>
<name>A0A6A6D762_ZASCE</name>
<evidence type="ECO:0008006" key="3">
    <source>
        <dbReference type="Google" id="ProtNLM"/>
    </source>
</evidence>
<dbReference type="InterPro" id="IPR053157">
    <property type="entry name" value="Sterol_Uptake_Regulator"/>
</dbReference>
<dbReference type="PANTHER" id="PTHR47784:SF9">
    <property type="entry name" value="ZN(II)2CYS6 TRANSCRIPTION FACTOR (EUROFUNG)"/>
    <property type="match status" value="1"/>
</dbReference>
<dbReference type="AlphaFoldDB" id="A0A6A6D762"/>
<dbReference type="PANTHER" id="PTHR47784">
    <property type="entry name" value="STEROL UPTAKE CONTROL PROTEIN 2"/>
    <property type="match status" value="1"/>
</dbReference>
<sequence>MTLLLEALEATDKEHAELKGFESLIRAHAVESLNDFVTCDRSWLKSPAVQVVMQRTVTQLVSNRAYLLHAVLAVSAAHLAFYKPSESRSYWMASGAHFQHSIILHAERMQAKINEQDVDALFFANLIHSILAFLYSPLPLSHSQKDSLTGWIMSMRGTHLLFTMPAAVEHLSQGCWATVVEEHKTWHRQARLAAACASSSRTSNATAALLQYCNRVPGPERESYLERVQTLRMMELETATSQSIGGLASFITEAPREYILQLKAQDEVALLLLLRWCGLFSRIDQWWISRSAKSEYGRLYAHLSRNGSEEIQALLALM</sequence>
<proteinExistence type="predicted"/>
<evidence type="ECO:0000313" key="2">
    <source>
        <dbReference type="Proteomes" id="UP000799537"/>
    </source>
</evidence>
<dbReference type="OrthoDB" id="416217at2759"/>
<dbReference type="Proteomes" id="UP000799537">
    <property type="component" value="Unassembled WGS sequence"/>
</dbReference>
<reference evidence="1" key="1">
    <citation type="journal article" date="2020" name="Stud. Mycol.">
        <title>101 Dothideomycetes genomes: a test case for predicting lifestyles and emergence of pathogens.</title>
        <authorList>
            <person name="Haridas S."/>
            <person name="Albert R."/>
            <person name="Binder M."/>
            <person name="Bloem J."/>
            <person name="Labutti K."/>
            <person name="Salamov A."/>
            <person name="Andreopoulos B."/>
            <person name="Baker S."/>
            <person name="Barry K."/>
            <person name="Bills G."/>
            <person name="Bluhm B."/>
            <person name="Cannon C."/>
            <person name="Castanera R."/>
            <person name="Culley D."/>
            <person name="Daum C."/>
            <person name="Ezra D."/>
            <person name="Gonzalez J."/>
            <person name="Henrissat B."/>
            <person name="Kuo A."/>
            <person name="Liang C."/>
            <person name="Lipzen A."/>
            <person name="Lutzoni F."/>
            <person name="Magnuson J."/>
            <person name="Mondo S."/>
            <person name="Nolan M."/>
            <person name="Ohm R."/>
            <person name="Pangilinan J."/>
            <person name="Park H.-J."/>
            <person name="Ramirez L."/>
            <person name="Alfaro M."/>
            <person name="Sun H."/>
            <person name="Tritt A."/>
            <person name="Yoshinaga Y."/>
            <person name="Zwiers L.-H."/>
            <person name="Turgeon B."/>
            <person name="Goodwin S."/>
            <person name="Spatafora J."/>
            <person name="Crous P."/>
            <person name="Grigoriev I."/>
        </authorList>
    </citation>
    <scope>NUCLEOTIDE SEQUENCE</scope>
    <source>
        <strain evidence="1">ATCC 36951</strain>
    </source>
</reference>
<gene>
    <name evidence="1" type="ORF">M409DRAFT_16346</name>
</gene>
<dbReference type="RefSeq" id="XP_033674961.1">
    <property type="nucleotide sequence ID" value="XM_033803583.1"/>
</dbReference>
<dbReference type="GeneID" id="54556855"/>